<dbReference type="InterPro" id="IPR002105">
    <property type="entry name" value="Dockerin_1_rpt"/>
</dbReference>
<dbReference type="Gene3D" id="1.10.1330.10">
    <property type="entry name" value="Dockerin domain"/>
    <property type="match status" value="1"/>
</dbReference>
<dbReference type="PROSITE" id="PS51766">
    <property type="entry name" value="DOCKERIN"/>
    <property type="match status" value="1"/>
</dbReference>
<name>A0A381YY84_9ZZZZ</name>
<protein>
    <recommendedName>
        <fullName evidence="2">Dockerin domain-containing protein</fullName>
    </recommendedName>
</protein>
<dbReference type="PROSITE" id="PS00018">
    <property type="entry name" value="EF_HAND_1"/>
    <property type="match status" value="1"/>
</dbReference>
<evidence type="ECO:0000259" key="2">
    <source>
        <dbReference type="PROSITE" id="PS51766"/>
    </source>
</evidence>
<evidence type="ECO:0000313" key="3">
    <source>
        <dbReference type="EMBL" id="SVA81543.1"/>
    </source>
</evidence>
<dbReference type="Gene3D" id="2.60.120.230">
    <property type="match status" value="1"/>
</dbReference>
<reference evidence="3" key="1">
    <citation type="submission" date="2018-05" db="EMBL/GenBank/DDBJ databases">
        <authorList>
            <person name="Lanie J.A."/>
            <person name="Ng W.-L."/>
            <person name="Kazmierczak K.M."/>
            <person name="Andrzejewski T.M."/>
            <person name="Davidsen T.M."/>
            <person name="Wayne K.J."/>
            <person name="Tettelin H."/>
            <person name="Glass J.I."/>
            <person name="Rusch D."/>
            <person name="Podicherti R."/>
            <person name="Tsui H.-C.T."/>
            <person name="Winkler M.E."/>
        </authorList>
    </citation>
    <scope>NUCLEOTIDE SEQUENCE</scope>
</reference>
<evidence type="ECO:0000256" key="1">
    <source>
        <dbReference type="ARBA" id="ARBA00023157"/>
    </source>
</evidence>
<dbReference type="GO" id="GO:0016715">
    <property type="term" value="F:oxidoreductase activity, acting on paired donors, with incorporation or reduction of molecular oxygen, reduced ascorbate as one donor, and incorporation of one atom of oxygen"/>
    <property type="evidence" value="ECO:0007669"/>
    <property type="project" value="InterPro"/>
</dbReference>
<dbReference type="EMBL" id="UINC01019275">
    <property type="protein sequence ID" value="SVA81543.1"/>
    <property type="molecule type" value="Genomic_DNA"/>
</dbReference>
<dbReference type="InterPro" id="IPR018247">
    <property type="entry name" value="EF_Hand_1_Ca_BS"/>
</dbReference>
<dbReference type="Pfam" id="PF03712">
    <property type="entry name" value="Cu2_monoox_C"/>
    <property type="match status" value="1"/>
</dbReference>
<feature type="domain" description="Dockerin" evidence="2">
    <location>
        <begin position="422"/>
        <end position="483"/>
    </location>
</feature>
<dbReference type="CDD" id="cd14256">
    <property type="entry name" value="Dockerin_I"/>
    <property type="match status" value="1"/>
</dbReference>
<dbReference type="InterPro" id="IPR008977">
    <property type="entry name" value="PHM/PNGase_F_dom_sf"/>
</dbReference>
<proteinExistence type="predicted"/>
<dbReference type="GO" id="GO:0004553">
    <property type="term" value="F:hydrolase activity, hydrolyzing O-glycosyl compounds"/>
    <property type="evidence" value="ECO:0007669"/>
    <property type="project" value="InterPro"/>
</dbReference>
<accession>A0A381YY84</accession>
<gene>
    <name evidence="3" type="ORF">METZ01_LOCUS134397</name>
</gene>
<organism evidence="3">
    <name type="scientific">marine metagenome</name>
    <dbReference type="NCBI Taxonomy" id="408172"/>
    <lineage>
        <taxon>unclassified sequences</taxon>
        <taxon>metagenomes</taxon>
        <taxon>ecological metagenomes</taxon>
    </lineage>
</organism>
<dbReference type="InterPro" id="IPR024548">
    <property type="entry name" value="Cu2_monoox_C"/>
</dbReference>
<dbReference type="InterPro" id="IPR014784">
    <property type="entry name" value="Cu2_ascorb_mOase-like_C"/>
</dbReference>
<dbReference type="AlphaFoldDB" id="A0A381YY84"/>
<dbReference type="SUPFAM" id="SSF49742">
    <property type="entry name" value="PHM/PNGase F"/>
    <property type="match status" value="2"/>
</dbReference>
<dbReference type="InterPro" id="IPR016134">
    <property type="entry name" value="Dockerin_dom"/>
</dbReference>
<dbReference type="Pfam" id="PF00404">
    <property type="entry name" value="Dockerin_1"/>
    <property type="match status" value="1"/>
</dbReference>
<dbReference type="Gene3D" id="2.60.120.310">
    <property type="entry name" value="Copper type II, ascorbate-dependent monooxygenase, N-terminal domain"/>
    <property type="match status" value="1"/>
</dbReference>
<dbReference type="InterPro" id="IPR036939">
    <property type="entry name" value="Cu2_ascorb_mOase_N_sf"/>
</dbReference>
<dbReference type="SUPFAM" id="SSF63446">
    <property type="entry name" value="Type I dockerin domain"/>
    <property type="match status" value="1"/>
</dbReference>
<dbReference type="GO" id="GO:0005507">
    <property type="term" value="F:copper ion binding"/>
    <property type="evidence" value="ECO:0007669"/>
    <property type="project" value="InterPro"/>
</dbReference>
<keyword evidence="1" id="KW-1015">Disulfide bond</keyword>
<dbReference type="InterPro" id="IPR036439">
    <property type="entry name" value="Dockerin_dom_sf"/>
</dbReference>
<sequence length="483" mass="54417">MKYIMYSLLIYPLSALDYNVDIAPIIYENCTSCHRVGQIGAFLQLTNYDEVFSNRYWIAYAIAGDEESRHGNPIMPPWPADRSYSTLLDEMYITEDQIHTFLDWVDLGAMQGDPEDEYPLPDFPEGSTIGEPDIVIQMEEPYFISGNYEDDYRCFILETNITDAIDLAAIEFMPGNLEAVHHAIIVAVPAGSADALDAAEPNYGYECFGDFGISNISDLLGGYAPGVIAREWPQGLAQHMPANSDLIMQVHYAPLSTDQIDQSSVNIFIKDEQVERYIQEHNIINFQFALPPNEITTVTSTWQITQDISLIQFLPHAHLLGKSWEIFAIPPQQTDTIPIIRINDWDFDWQFFYSPEYMMHLPAGTVVTANCTYDNTSDNPDNPNEPPEWTFWGSGTNDEMFFVPFRYVNYEVGDENIYLGNIDLLLGDMNEDGILNILDVVALVSCVLDNNCSELTYGNAGDVNGDNAYNVLDIVALVNIILS</sequence>
<dbReference type="GO" id="GO:0000272">
    <property type="term" value="P:polysaccharide catabolic process"/>
    <property type="evidence" value="ECO:0007669"/>
    <property type="project" value="InterPro"/>
</dbReference>